<dbReference type="Gene3D" id="3.40.630.30">
    <property type="match status" value="1"/>
</dbReference>
<keyword evidence="1 4" id="KW-0808">Transferase</keyword>
<dbReference type="Proteomes" id="UP000321820">
    <property type="component" value="Chromosome"/>
</dbReference>
<dbReference type="InterPro" id="IPR000182">
    <property type="entry name" value="GNAT_dom"/>
</dbReference>
<reference evidence="4 5" key="1">
    <citation type="submission" date="2019-08" db="EMBL/GenBank/DDBJ databases">
        <title>Complete genome sequence of Terriglobus albidus strain ORNL.</title>
        <authorList>
            <person name="Podar M."/>
        </authorList>
    </citation>
    <scope>NUCLEOTIDE SEQUENCE [LARGE SCALE GENOMIC DNA]</scope>
    <source>
        <strain evidence="4 5">ORNL</strain>
    </source>
</reference>
<dbReference type="CDD" id="cd04301">
    <property type="entry name" value="NAT_SF"/>
    <property type="match status" value="1"/>
</dbReference>
<evidence type="ECO:0000259" key="3">
    <source>
        <dbReference type="PROSITE" id="PS51186"/>
    </source>
</evidence>
<gene>
    <name evidence="4" type="ORF">FTW19_24385</name>
</gene>
<dbReference type="Pfam" id="PF00583">
    <property type="entry name" value="Acetyltransf_1"/>
    <property type="match status" value="1"/>
</dbReference>
<dbReference type="PROSITE" id="PS51186">
    <property type="entry name" value="GNAT"/>
    <property type="match status" value="1"/>
</dbReference>
<accession>A0A5B9EJ13</accession>
<dbReference type="GO" id="GO:0016747">
    <property type="term" value="F:acyltransferase activity, transferring groups other than amino-acyl groups"/>
    <property type="evidence" value="ECO:0007669"/>
    <property type="project" value="InterPro"/>
</dbReference>
<dbReference type="EMBL" id="CP042806">
    <property type="protein sequence ID" value="QEE30860.1"/>
    <property type="molecule type" value="Genomic_DNA"/>
</dbReference>
<dbReference type="InterPro" id="IPR016181">
    <property type="entry name" value="Acyl_CoA_acyltransferase"/>
</dbReference>
<dbReference type="PANTHER" id="PTHR43877">
    <property type="entry name" value="AMINOALKYLPHOSPHONATE N-ACETYLTRANSFERASE-RELATED-RELATED"/>
    <property type="match status" value="1"/>
</dbReference>
<keyword evidence="5" id="KW-1185">Reference proteome</keyword>
<dbReference type="RefSeq" id="WP_147650156.1">
    <property type="nucleotide sequence ID" value="NZ_CP042806.1"/>
</dbReference>
<keyword evidence="2" id="KW-0012">Acyltransferase</keyword>
<dbReference type="KEGG" id="talb:FTW19_24385"/>
<dbReference type="PANTHER" id="PTHR43877:SF1">
    <property type="entry name" value="ACETYLTRANSFERASE"/>
    <property type="match status" value="1"/>
</dbReference>
<dbReference type="AlphaFoldDB" id="A0A5B9EJ13"/>
<proteinExistence type="predicted"/>
<evidence type="ECO:0000313" key="5">
    <source>
        <dbReference type="Proteomes" id="UP000321820"/>
    </source>
</evidence>
<sequence length="151" mass="17057">MFHTRPATLADSALIAEHRQRMFADSGQGDDAVRATVRANFEPWVRPRLESGEYTGWIVELDGRPIAGAGIWWMQWPPHFLDPVPLRPYLLNVFVDPAHRGHGLARKLVELAIEAARSRGCRILSLHASRMGKPIYEKMGFSGTTEMMLHL</sequence>
<name>A0A5B9EJ13_9BACT</name>
<evidence type="ECO:0000313" key="4">
    <source>
        <dbReference type="EMBL" id="QEE30860.1"/>
    </source>
</evidence>
<feature type="domain" description="N-acetyltransferase" evidence="3">
    <location>
        <begin position="2"/>
        <end position="151"/>
    </location>
</feature>
<organism evidence="4 5">
    <name type="scientific">Terriglobus albidus</name>
    <dbReference type="NCBI Taxonomy" id="1592106"/>
    <lineage>
        <taxon>Bacteria</taxon>
        <taxon>Pseudomonadati</taxon>
        <taxon>Acidobacteriota</taxon>
        <taxon>Terriglobia</taxon>
        <taxon>Terriglobales</taxon>
        <taxon>Acidobacteriaceae</taxon>
        <taxon>Terriglobus</taxon>
    </lineage>
</organism>
<protein>
    <submittedName>
        <fullName evidence="4">GNAT family N-acetyltransferase</fullName>
    </submittedName>
</protein>
<dbReference type="SUPFAM" id="SSF55729">
    <property type="entry name" value="Acyl-CoA N-acyltransferases (Nat)"/>
    <property type="match status" value="1"/>
</dbReference>
<dbReference type="InterPro" id="IPR050832">
    <property type="entry name" value="Bact_Acetyltransf"/>
</dbReference>
<evidence type="ECO:0000256" key="2">
    <source>
        <dbReference type="ARBA" id="ARBA00023315"/>
    </source>
</evidence>
<evidence type="ECO:0000256" key="1">
    <source>
        <dbReference type="ARBA" id="ARBA00022679"/>
    </source>
</evidence>
<dbReference type="OrthoDB" id="119498at2"/>